<sequence length="77" mass="8493">MPPSSSVSLPLPFVFLIFCGAEYSKDSSSRCWASTPKRSARMSQLFFNSIDASWRGSNTIPLIGWFGEPQSGSLSER</sequence>
<dbReference type="AlphaFoldDB" id="A0A2M4DPY9"/>
<reference evidence="2" key="1">
    <citation type="submission" date="2018-01" db="EMBL/GenBank/DDBJ databases">
        <title>An insight into the sialome of Amazonian anophelines.</title>
        <authorList>
            <person name="Ribeiro J.M."/>
            <person name="Scarpassa V."/>
            <person name="Calvo E."/>
        </authorList>
    </citation>
    <scope>NUCLEOTIDE SEQUENCE</scope>
</reference>
<protein>
    <submittedName>
        <fullName evidence="2">Putative secreted protein</fullName>
    </submittedName>
</protein>
<evidence type="ECO:0000256" key="1">
    <source>
        <dbReference type="SAM" id="SignalP"/>
    </source>
</evidence>
<proteinExistence type="predicted"/>
<evidence type="ECO:0000313" key="2">
    <source>
        <dbReference type="EMBL" id="MBW79599.1"/>
    </source>
</evidence>
<accession>A0A2M4DPY9</accession>
<name>A0A2M4DPY9_ANODA</name>
<dbReference type="EMBL" id="GGFL01015421">
    <property type="protein sequence ID" value="MBW79599.1"/>
    <property type="molecule type" value="Transcribed_RNA"/>
</dbReference>
<feature type="chain" id="PRO_5014811652" evidence="1">
    <location>
        <begin position="22"/>
        <end position="77"/>
    </location>
</feature>
<organism evidence="2">
    <name type="scientific">Anopheles darlingi</name>
    <name type="common">Mosquito</name>
    <dbReference type="NCBI Taxonomy" id="43151"/>
    <lineage>
        <taxon>Eukaryota</taxon>
        <taxon>Metazoa</taxon>
        <taxon>Ecdysozoa</taxon>
        <taxon>Arthropoda</taxon>
        <taxon>Hexapoda</taxon>
        <taxon>Insecta</taxon>
        <taxon>Pterygota</taxon>
        <taxon>Neoptera</taxon>
        <taxon>Endopterygota</taxon>
        <taxon>Diptera</taxon>
        <taxon>Nematocera</taxon>
        <taxon>Culicoidea</taxon>
        <taxon>Culicidae</taxon>
        <taxon>Anophelinae</taxon>
        <taxon>Anopheles</taxon>
    </lineage>
</organism>
<feature type="signal peptide" evidence="1">
    <location>
        <begin position="1"/>
        <end position="21"/>
    </location>
</feature>
<keyword evidence="1" id="KW-0732">Signal</keyword>